<dbReference type="GO" id="GO:0005737">
    <property type="term" value="C:cytoplasm"/>
    <property type="evidence" value="ECO:0007669"/>
    <property type="project" value="TreeGrafter"/>
</dbReference>
<dbReference type="InterPro" id="IPR036736">
    <property type="entry name" value="ACP-like_sf"/>
</dbReference>
<feature type="domain" description="Carrier" evidence="4">
    <location>
        <begin position="444"/>
        <end position="520"/>
    </location>
</feature>
<dbReference type="GO" id="GO:0031177">
    <property type="term" value="F:phosphopantetheine binding"/>
    <property type="evidence" value="ECO:0007669"/>
    <property type="project" value="TreeGrafter"/>
</dbReference>
<reference evidence="6" key="1">
    <citation type="journal article" date="2017" name="Genome Biol.">
        <title>Comparative genomics reveals high biological diversity and specific adaptations in the industrially and medically important fungal genus Aspergillus.</title>
        <authorList>
            <person name="de Vries R.P."/>
            <person name="Riley R."/>
            <person name="Wiebenga A."/>
            <person name="Aguilar-Osorio G."/>
            <person name="Amillis S."/>
            <person name="Uchima C.A."/>
            <person name="Anderluh G."/>
            <person name="Asadollahi M."/>
            <person name="Askin M."/>
            <person name="Barry K."/>
            <person name="Battaglia E."/>
            <person name="Bayram O."/>
            <person name="Benocci T."/>
            <person name="Braus-Stromeyer S.A."/>
            <person name="Caldana C."/>
            <person name="Canovas D."/>
            <person name="Cerqueira G.C."/>
            <person name="Chen F."/>
            <person name="Chen W."/>
            <person name="Choi C."/>
            <person name="Clum A."/>
            <person name="Dos Santos R.A."/>
            <person name="Damasio A.R."/>
            <person name="Diallinas G."/>
            <person name="Emri T."/>
            <person name="Fekete E."/>
            <person name="Flipphi M."/>
            <person name="Freyberg S."/>
            <person name="Gallo A."/>
            <person name="Gournas C."/>
            <person name="Habgood R."/>
            <person name="Hainaut M."/>
            <person name="Harispe M.L."/>
            <person name="Henrissat B."/>
            <person name="Hilden K.S."/>
            <person name="Hope R."/>
            <person name="Hossain A."/>
            <person name="Karabika E."/>
            <person name="Karaffa L."/>
            <person name="Karanyi Z."/>
            <person name="Krasevec N."/>
            <person name="Kuo A."/>
            <person name="Kusch H."/>
            <person name="LaButti K."/>
            <person name="Lagendijk E.L."/>
            <person name="Lapidus A."/>
            <person name="Levasseur A."/>
            <person name="Lindquist E."/>
            <person name="Lipzen A."/>
            <person name="Logrieco A.F."/>
            <person name="MacCabe A."/>
            <person name="Maekelae M.R."/>
            <person name="Malavazi I."/>
            <person name="Melin P."/>
            <person name="Meyer V."/>
            <person name="Mielnichuk N."/>
            <person name="Miskei M."/>
            <person name="Molnar A.P."/>
            <person name="Mule G."/>
            <person name="Ngan C.Y."/>
            <person name="Orejas M."/>
            <person name="Orosz E."/>
            <person name="Ouedraogo J.P."/>
            <person name="Overkamp K.M."/>
            <person name="Park H.-S."/>
            <person name="Perrone G."/>
            <person name="Piumi F."/>
            <person name="Punt P.J."/>
            <person name="Ram A.F."/>
            <person name="Ramon A."/>
            <person name="Rauscher S."/>
            <person name="Record E."/>
            <person name="Riano-Pachon D.M."/>
            <person name="Robert V."/>
            <person name="Roehrig J."/>
            <person name="Ruller R."/>
            <person name="Salamov A."/>
            <person name="Salih N.S."/>
            <person name="Samson R.A."/>
            <person name="Sandor E."/>
            <person name="Sanguinetti M."/>
            <person name="Schuetze T."/>
            <person name="Sepcic K."/>
            <person name="Shelest E."/>
            <person name="Sherlock G."/>
            <person name="Sophianopoulou V."/>
            <person name="Squina F.M."/>
            <person name="Sun H."/>
            <person name="Susca A."/>
            <person name="Todd R.B."/>
            <person name="Tsang A."/>
            <person name="Unkles S.E."/>
            <person name="van de Wiele N."/>
            <person name="van Rossen-Uffink D."/>
            <person name="Oliveira J.V."/>
            <person name="Vesth T.C."/>
            <person name="Visser J."/>
            <person name="Yu J.-H."/>
            <person name="Zhou M."/>
            <person name="Andersen M.R."/>
            <person name="Archer D.B."/>
            <person name="Baker S.E."/>
            <person name="Benoit I."/>
            <person name="Brakhage A.A."/>
            <person name="Braus G.H."/>
            <person name="Fischer R."/>
            <person name="Frisvad J.C."/>
            <person name="Goldman G.H."/>
            <person name="Houbraken J."/>
            <person name="Oakley B."/>
            <person name="Pocsi I."/>
            <person name="Scazzocchio C."/>
            <person name="Seiboth B."/>
            <person name="vanKuyk P.A."/>
            <person name="Wortman J."/>
            <person name="Dyer P.S."/>
            <person name="Grigoriev I.V."/>
        </authorList>
    </citation>
    <scope>NUCLEOTIDE SEQUENCE [LARGE SCALE GENOMIC DNA]</scope>
    <source>
        <strain evidence="6">DTO 134E9</strain>
    </source>
</reference>
<gene>
    <name evidence="5" type="ORF">ASPWEDRAFT_66758</name>
</gene>
<dbReference type="Proteomes" id="UP000184383">
    <property type="component" value="Unassembled WGS sequence"/>
</dbReference>
<dbReference type="AlphaFoldDB" id="A0A1L9RN11"/>
<evidence type="ECO:0000256" key="1">
    <source>
        <dbReference type="ARBA" id="ARBA00022450"/>
    </source>
</evidence>
<dbReference type="FunFam" id="3.30.300.30:FF:000015">
    <property type="entry name" value="Nonribosomal peptide synthase SidD"/>
    <property type="match status" value="1"/>
</dbReference>
<evidence type="ECO:0000313" key="5">
    <source>
        <dbReference type="EMBL" id="OJJ36321.1"/>
    </source>
</evidence>
<dbReference type="PANTHER" id="PTHR45527:SF3">
    <property type="entry name" value="SIDEROPHORE SYNTHETASE (EUROFUNG)"/>
    <property type="match status" value="1"/>
</dbReference>
<dbReference type="SUPFAM" id="SSF47336">
    <property type="entry name" value="ACP-like"/>
    <property type="match status" value="1"/>
</dbReference>
<dbReference type="GO" id="GO:0043041">
    <property type="term" value="P:amino acid activation for nonribosomal peptide biosynthetic process"/>
    <property type="evidence" value="ECO:0007669"/>
    <property type="project" value="TreeGrafter"/>
</dbReference>
<dbReference type="Gene3D" id="3.40.50.12780">
    <property type="entry name" value="N-terminal domain of ligase-like"/>
    <property type="match status" value="2"/>
</dbReference>
<keyword evidence="2" id="KW-0597">Phosphoprotein</keyword>
<protein>
    <recommendedName>
        <fullName evidence="4">Carrier domain-containing protein</fullName>
    </recommendedName>
</protein>
<dbReference type="GeneID" id="63754710"/>
<dbReference type="GO" id="GO:0016874">
    <property type="term" value="F:ligase activity"/>
    <property type="evidence" value="ECO:0007669"/>
    <property type="project" value="UniProtKB-KW"/>
</dbReference>
<dbReference type="Pfam" id="PF00550">
    <property type="entry name" value="PP-binding"/>
    <property type="match status" value="1"/>
</dbReference>
<evidence type="ECO:0000256" key="3">
    <source>
        <dbReference type="ARBA" id="ARBA00022598"/>
    </source>
</evidence>
<dbReference type="Gene3D" id="1.10.1200.10">
    <property type="entry name" value="ACP-like"/>
    <property type="match status" value="1"/>
</dbReference>
<dbReference type="SUPFAM" id="SSF56801">
    <property type="entry name" value="Acetyl-CoA synthetase-like"/>
    <property type="match status" value="2"/>
</dbReference>
<dbReference type="InterPro" id="IPR045851">
    <property type="entry name" value="AMP-bd_C_sf"/>
</dbReference>
<sequence>MLIWIQQRTMDSIPYEHVWLQKLKELSPDCATACKFENLLVIQPQSKPHPRTIGKLVDGGFNVRLHSYDFVLECGLEVDHINATAHYEYDCLNTDRASAIVNQFASILALIHTNPEVSISAISGISPGDLTQLQRWNKATPGAVDLCVHGIILRHTLAHPNSLAVSSWDEDMTYIELDRLSSRVAACLRKRHIGPEYSVALHFQRSSSAHHAEKPGTRCVEQFSVTSTSNPAHIGTSSSAATWIVDPEDHDRLLPIGAMGELLIEGPIVGRGYLNEPEKTSAAFIDSLPDCALSEYSLQMDGSLVYIGRKDNQIKLRGQRLELGEVEYQILQYAVDVKDAIVELVIPDRQPILIAFLWLGDEAGDDEILGDFNSTFQSVVQMIEAVLPDHLPSYMIPSRFLPLRRVPQTYTGKADRKRLREMAASLSPEQMQSFQTATRKQRLVATTESERLLQELVANVLDIHQSEISLESNFFQLGGDSLTAMRLVSCLRKMCNVRVTDIYKQPVLSRLAERMDIKIA</sequence>
<dbReference type="GO" id="GO:0044550">
    <property type="term" value="P:secondary metabolite biosynthetic process"/>
    <property type="evidence" value="ECO:0007669"/>
    <property type="project" value="TreeGrafter"/>
</dbReference>
<dbReference type="VEuPathDB" id="FungiDB:ASPWEDRAFT_66758"/>
<organism evidence="5 6">
    <name type="scientific">Aspergillus wentii DTO 134E9</name>
    <dbReference type="NCBI Taxonomy" id="1073089"/>
    <lineage>
        <taxon>Eukaryota</taxon>
        <taxon>Fungi</taxon>
        <taxon>Dikarya</taxon>
        <taxon>Ascomycota</taxon>
        <taxon>Pezizomycotina</taxon>
        <taxon>Eurotiomycetes</taxon>
        <taxon>Eurotiomycetidae</taxon>
        <taxon>Eurotiales</taxon>
        <taxon>Aspergillaceae</taxon>
        <taxon>Aspergillus</taxon>
        <taxon>Aspergillus subgen. Cremei</taxon>
    </lineage>
</organism>
<evidence type="ECO:0000256" key="2">
    <source>
        <dbReference type="ARBA" id="ARBA00022553"/>
    </source>
</evidence>
<dbReference type="Gene3D" id="3.30.559.30">
    <property type="entry name" value="Nonribosomal peptide synthetase, condensation domain"/>
    <property type="match status" value="1"/>
</dbReference>
<evidence type="ECO:0000313" key="6">
    <source>
        <dbReference type="Proteomes" id="UP000184383"/>
    </source>
</evidence>
<dbReference type="STRING" id="1073089.A0A1L9RN11"/>
<evidence type="ECO:0000259" key="4">
    <source>
        <dbReference type="PROSITE" id="PS50075"/>
    </source>
</evidence>
<proteinExistence type="predicted"/>
<keyword evidence="6" id="KW-1185">Reference proteome</keyword>
<dbReference type="PROSITE" id="PS00012">
    <property type="entry name" value="PHOSPHOPANTETHEINE"/>
    <property type="match status" value="1"/>
</dbReference>
<dbReference type="InterPro" id="IPR042099">
    <property type="entry name" value="ANL_N_sf"/>
</dbReference>
<dbReference type="InterPro" id="IPR006162">
    <property type="entry name" value="Ppantetheine_attach_site"/>
</dbReference>
<name>A0A1L9RN11_ASPWE</name>
<dbReference type="InterPro" id="IPR009081">
    <property type="entry name" value="PP-bd_ACP"/>
</dbReference>
<dbReference type="PANTHER" id="PTHR45527">
    <property type="entry name" value="NONRIBOSOMAL PEPTIDE SYNTHETASE"/>
    <property type="match status" value="1"/>
</dbReference>
<dbReference type="EMBL" id="KV878211">
    <property type="protein sequence ID" value="OJJ36321.1"/>
    <property type="molecule type" value="Genomic_DNA"/>
</dbReference>
<dbReference type="Gene3D" id="3.30.300.30">
    <property type="match status" value="1"/>
</dbReference>
<keyword evidence="1" id="KW-0596">Phosphopantetheine</keyword>
<dbReference type="OrthoDB" id="4511088at2759"/>
<dbReference type="PROSITE" id="PS50075">
    <property type="entry name" value="CARRIER"/>
    <property type="match status" value="1"/>
</dbReference>
<accession>A0A1L9RN11</accession>
<dbReference type="RefSeq" id="XP_040689997.1">
    <property type="nucleotide sequence ID" value="XM_040838862.1"/>
</dbReference>
<keyword evidence="3" id="KW-0436">Ligase</keyword>
<dbReference type="SUPFAM" id="SSF52777">
    <property type="entry name" value="CoA-dependent acyltransferases"/>
    <property type="match status" value="1"/>
</dbReference>